<gene>
    <name evidence="2" type="ORF">AB5J55_43405</name>
</gene>
<protein>
    <submittedName>
        <fullName evidence="2">Uncharacterized protein</fullName>
    </submittedName>
</protein>
<proteinExistence type="predicted"/>
<sequence>MSATGAAFVTALVLLPLHRAVDRVVGQVIDRERYVLHARVQQFVSDVRDGHTEPETIQDVLRNVLTDPGLKLPDSRPGQYVDLFGAPTDSSPEAVCIPLRSGITEVGMMTLSAASARRVRRAKDMARAARLPIEVTRLRLELRAAISLPSALRAGGRTVGHSEAYGSESTASGRRSSRRRSASRGAEGAMP</sequence>
<feature type="region of interest" description="Disordered" evidence="1">
    <location>
        <begin position="157"/>
        <end position="191"/>
    </location>
</feature>
<dbReference type="RefSeq" id="WP_369275871.1">
    <property type="nucleotide sequence ID" value="NZ_CP163432.1"/>
</dbReference>
<reference evidence="2" key="1">
    <citation type="submission" date="2024-07" db="EMBL/GenBank/DDBJ databases">
        <authorList>
            <person name="Yu S.T."/>
        </authorList>
    </citation>
    <scope>NUCLEOTIDE SEQUENCE</scope>
    <source>
        <strain evidence="2">R11</strain>
    </source>
</reference>
<evidence type="ECO:0000313" key="2">
    <source>
        <dbReference type="EMBL" id="XDQ15947.1"/>
    </source>
</evidence>
<dbReference type="AlphaFoldDB" id="A0AB39NCF5"/>
<evidence type="ECO:0000256" key="1">
    <source>
        <dbReference type="SAM" id="MobiDB-lite"/>
    </source>
</evidence>
<organism evidence="2">
    <name type="scientific">Streptomyces sp. R11</name>
    <dbReference type="NCBI Taxonomy" id="3238625"/>
    <lineage>
        <taxon>Bacteria</taxon>
        <taxon>Bacillati</taxon>
        <taxon>Actinomycetota</taxon>
        <taxon>Actinomycetes</taxon>
        <taxon>Kitasatosporales</taxon>
        <taxon>Streptomycetaceae</taxon>
        <taxon>Streptomyces</taxon>
    </lineage>
</organism>
<dbReference type="EMBL" id="CP163432">
    <property type="protein sequence ID" value="XDQ15947.1"/>
    <property type="molecule type" value="Genomic_DNA"/>
</dbReference>
<name>A0AB39NCF5_9ACTN</name>
<accession>A0AB39NCF5</accession>